<sequence length="122" mass="12874">MKFPRIYADEQGETHIGVCHRPEHDAPFGPPPTPMGRMTAIEGVSSLVMFSVPAGIEVPAHNAPQPYICIVLSGEGEVVASDGSTERLGPGGVLYCDDVTGKGHVTRSITNLSLAFINRASS</sequence>
<reference evidence="1" key="1">
    <citation type="submission" date="2014-02" db="EMBL/GenBank/DDBJ databases">
        <title>Expanding our view of genomic diversity in Candidatus Accumulibacter clades.</title>
        <authorList>
            <person name="Skennerton C.T."/>
            <person name="Barr J.J."/>
            <person name="Slater F.R."/>
            <person name="Bond P.L."/>
            <person name="Tyson G.W."/>
        </authorList>
    </citation>
    <scope>NUCLEOTIDE SEQUENCE [LARGE SCALE GENOMIC DNA]</scope>
</reference>
<dbReference type="Proteomes" id="UP000020218">
    <property type="component" value="Unassembled WGS sequence"/>
</dbReference>
<dbReference type="SUPFAM" id="SSF51182">
    <property type="entry name" value="RmlC-like cupins"/>
    <property type="match status" value="1"/>
</dbReference>
<dbReference type="InterPro" id="IPR014710">
    <property type="entry name" value="RmlC-like_jellyroll"/>
</dbReference>
<dbReference type="STRING" id="1454001.AW08_01721"/>
<keyword evidence="2" id="KW-1185">Reference proteome</keyword>
<dbReference type="Gene3D" id="2.60.120.10">
    <property type="entry name" value="Jelly Rolls"/>
    <property type="match status" value="1"/>
</dbReference>
<dbReference type="PATRIC" id="fig|1454001.3.peg.1749"/>
<evidence type="ECO:0000313" key="2">
    <source>
        <dbReference type="Proteomes" id="UP000020218"/>
    </source>
</evidence>
<dbReference type="AlphaFoldDB" id="A0A011NTB6"/>
<accession>A0A011NTB6</accession>
<comment type="caution">
    <text evidence="1">The sequence shown here is derived from an EMBL/GenBank/DDBJ whole genome shotgun (WGS) entry which is preliminary data.</text>
</comment>
<proteinExistence type="predicted"/>
<name>A0A011NTB6_9PROT</name>
<dbReference type="InterPro" id="IPR011051">
    <property type="entry name" value="RmlC_Cupin_sf"/>
</dbReference>
<dbReference type="EMBL" id="JFAX01000008">
    <property type="protein sequence ID" value="EXI67780.1"/>
    <property type="molecule type" value="Genomic_DNA"/>
</dbReference>
<gene>
    <name evidence="1" type="ORF">AW08_01721</name>
</gene>
<organism evidence="1 2">
    <name type="scientific">Candidatus Accumulibacter adjunctus</name>
    <dbReference type="NCBI Taxonomy" id="1454001"/>
    <lineage>
        <taxon>Bacteria</taxon>
        <taxon>Pseudomonadati</taxon>
        <taxon>Pseudomonadota</taxon>
        <taxon>Betaproteobacteria</taxon>
        <taxon>Candidatus Accumulibacter</taxon>
    </lineage>
</organism>
<protein>
    <recommendedName>
        <fullName evidence="3">Cupin domain protein</fullName>
    </recommendedName>
</protein>
<evidence type="ECO:0008006" key="3">
    <source>
        <dbReference type="Google" id="ProtNLM"/>
    </source>
</evidence>
<evidence type="ECO:0000313" key="1">
    <source>
        <dbReference type="EMBL" id="EXI67780.1"/>
    </source>
</evidence>